<protein>
    <submittedName>
        <fullName evidence="13">Diacylglycerol kinase</fullName>
    </submittedName>
</protein>
<keyword evidence="8" id="KW-0460">Magnesium</keyword>
<accession>A0A2U2JC31</accession>
<evidence type="ECO:0000256" key="8">
    <source>
        <dbReference type="ARBA" id="ARBA00022842"/>
    </source>
</evidence>
<dbReference type="PANTHER" id="PTHR12358">
    <property type="entry name" value="SPHINGOSINE KINASE"/>
    <property type="match status" value="1"/>
</dbReference>
<keyword evidence="11" id="KW-1208">Phospholipid metabolism</keyword>
<dbReference type="NCBIfam" id="TIGR00147">
    <property type="entry name" value="YegS/Rv2252/BmrU family lipid kinase"/>
    <property type="match status" value="1"/>
</dbReference>
<comment type="cofactor">
    <cofactor evidence="1">
        <name>Mg(2+)</name>
        <dbReference type="ChEBI" id="CHEBI:18420"/>
    </cofactor>
</comment>
<evidence type="ECO:0000256" key="5">
    <source>
        <dbReference type="ARBA" id="ARBA00022741"/>
    </source>
</evidence>
<dbReference type="EMBL" id="QFFG01000002">
    <property type="protein sequence ID" value="PWG05897.1"/>
    <property type="molecule type" value="Genomic_DNA"/>
</dbReference>
<evidence type="ECO:0000256" key="4">
    <source>
        <dbReference type="ARBA" id="ARBA00022723"/>
    </source>
</evidence>
<dbReference type="GO" id="GO:0016301">
    <property type="term" value="F:kinase activity"/>
    <property type="evidence" value="ECO:0007669"/>
    <property type="project" value="UniProtKB-KW"/>
</dbReference>
<keyword evidence="5" id="KW-0547">Nucleotide-binding</keyword>
<evidence type="ECO:0000313" key="14">
    <source>
        <dbReference type="Proteomes" id="UP000245670"/>
    </source>
</evidence>
<dbReference type="GO" id="GO:0008654">
    <property type="term" value="P:phospholipid biosynthetic process"/>
    <property type="evidence" value="ECO:0007669"/>
    <property type="project" value="UniProtKB-KW"/>
</dbReference>
<dbReference type="PANTHER" id="PTHR12358:SF106">
    <property type="entry name" value="LIPID KINASE YEGS"/>
    <property type="match status" value="1"/>
</dbReference>
<organism evidence="13 14">
    <name type="scientific">Polaribacter aquimarinus</name>
    <dbReference type="NCBI Taxonomy" id="2100726"/>
    <lineage>
        <taxon>Bacteria</taxon>
        <taxon>Pseudomonadati</taxon>
        <taxon>Bacteroidota</taxon>
        <taxon>Flavobacteriia</taxon>
        <taxon>Flavobacteriales</taxon>
        <taxon>Flavobacteriaceae</taxon>
    </lineage>
</organism>
<keyword evidence="10" id="KW-0594">Phospholipid biosynthesis</keyword>
<evidence type="ECO:0000259" key="12">
    <source>
        <dbReference type="PROSITE" id="PS50146"/>
    </source>
</evidence>
<evidence type="ECO:0000256" key="10">
    <source>
        <dbReference type="ARBA" id="ARBA00023209"/>
    </source>
</evidence>
<dbReference type="Gene3D" id="3.40.50.10330">
    <property type="entry name" value="Probable inorganic polyphosphate/atp-NAD kinase, domain 1"/>
    <property type="match status" value="1"/>
</dbReference>
<dbReference type="Gene3D" id="2.60.200.40">
    <property type="match status" value="1"/>
</dbReference>
<dbReference type="GO" id="GO:0005886">
    <property type="term" value="C:plasma membrane"/>
    <property type="evidence" value="ECO:0007669"/>
    <property type="project" value="TreeGrafter"/>
</dbReference>
<keyword evidence="3" id="KW-0808">Transferase</keyword>
<dbReference type="OrthoDB" id="9786026at2"/>
<evidence type="ECO:0000256" key="11">
    <source>
        <dbReference type="ARBA" id="ARBA00023264"/>
    </source>
</evidence>
<evidence type="ECO:0000256" key="7">
    <source>
        <dbReference type="ARBA" id="ARBA00022840"/>
    </source>
</evidence>
<dbReference type="SMART" id="SM00046">
    <property type="entry name" value="DAGKc"/>
    <property type="match status" value="1"/>
</dbReference>
<sequence>MSNSWFLIANPTSGNRNFSKQWSKIQQLLKLKKIDYYFVFTQFSKHEIELVQAAIQKGFRTIISIGGDGTLHHVVNGIMLQTYIKTSDITIGVIPLGTGNDWIKTYNIPNNIEKAIEIIHQKKTILQDIGVLETENKKVHYFNNVAGLGYDGYIVNKLKSLKKLGGISYVLAGIYGLLFYKKSTFKMSFDDKKLEESCLMTVIGICQFSGGGMQFTKNVNPSDGLLDITIAKNLTFFDMVFNLPKLYSGKIVNHKKVETYKTKEITIIPQNSKPFIQADGELIGTGKVTVKIIEKAINFIIN</sequence>
<dbReference type="GO" id="GO:0005524">
    <property type="term" value="F:ATP binding"/>
    <property type="evidence" value="ECO:0007669"/>
    <property type="project" value="UniProtKB-KW"/>
</dbReference>
<keyword evidence="2" id="KW-0444">Lipid biosynthesis</keyword>
<comment type="caution">
    <text evidence="13">The sequence shown here is derived from an EMBL/GenBank/DDBJ whole genome shotgun (WGS) entry which is preliminary data.</text>
</comment>
<dbReference type="PROSITE" id="PS50146">
    <property type="entry name" value="DAGK"/>
    <property type="match status" value="1"/>
</dbReference>
<proteinExistence type="predicted"/>
<dbReference type="InterPro" id="IPR016064">
    <property type="entry name" value="NAD/diacylglycerol_kinase_sf"/>
</dbReference>
<dbReference type="Proteomes" id="UP000245670">
    <property type="component" value="Unassembled WGS sequence"/>
</dbReference>
<dbReference type="SUPFAM" id="SSF111331">
    <property type="entry name" value="NAD kinase/diacylglycerol kinase-like"/>
    <property type="match status" value="1"/>
</dbReference>
<keyword evidence="14" id="KW-1185">Reference proteome</keyword>
<evidence type="ECO:0000313" key="13">
    <source>
        <dbReference type="EMBL" id="PWG05897.1"/>
    </source>
</evidence>
<keyword evidence="9" id="KW-0443">Lipid metabolism</keyword>
<feature type="domain" description="DAGKc" evidence="12">
    <location>
        <begin position="1"/>
        <end position="136"/>
    </location>
</feature>
<evidence type="ECO:0000256" key="2">
    <source>
        <dbReference type="ARBA" id="ARBA00022516"/>
    </source>
</evidence>
<dbReference type="InterPro" id="IPR045540">
    <property type="entry name" value="YegS/DAGK_C"/>
</dbReference>
<evidence type="ECO:0000256" key="6">
    <source>
        <dbReference type="ARBA" id="ARBA00022777"/>
    </source>
</evidence>
<reference evidence="13 14" key="1">
    <citation type="submission" date="2018-05" db="EMBL/GenBank/DDBJ databases">
        <title>Polaribacter aquimarinus sp. nov., isolated from sediment in a sediment of sea.</title>
        <authorList>
            <person name="Lu D."/>
        </authorList>
    </citation>
    <scope>NUCLEOTIDE SEQUENCE [LARGE SCALE GENOMIC DNA]</scope>
    <source>
        <strain evidence="13 14">ZY113</strain>
    </source>
</reference>
<evidence type="ECO:0000256" key="1">
    <source>
        <dbReference type="ARBA" id="ARBA00001946"/>
    </source>
</evidence>
<evidence type="ECO:0000256" key="3">
    <source>
        <dbReference type="ARBA" id="ARBA00022679"/>
    </source>
</evidence>
<keyword evidence="7" id="KW-0067">ATP-binding</keyword>
<name>A0A2U2JC31_9FLAO</name>
<dbReference type="InterPro" id="IPR001206">
    <property type="entry name" value="Diacylglycerol_kinase_cat_dom"/>
</dbReference>
<dbReference type="AlphaFoldDB" id="A0A2U2JC31"/>
<dbReference type="Pfam" id="PF00781">
    <property type="entry name" value="DAGK_cat"/>
    <property type="match status" value="1"/>
</dbReference>
<dbReference type="InterPro" id="IPR050187">
    <property type="entry name" value="Lipid_Phosphate_FormReg"/>
</dbReference>
<dbReference type="InterPro" id="IPR005218">
    <property type="entry name" value="Diacylglycerol/lipid_kinase"/>
</dbReference>
<dbReference type="RefSeq" id="WP_109404229.1">
    <property type="nucleotide sequence ID" value="NZ_QFFG01000002.1"/>
</dbReference>
<dbReference type="Pfam" id="PF19279">
    <property type="entry name" value="YegS_C"/>
    <property type="match status" value="1"/>
</dbReference>
<dbReference type="GO" id="GO:0046872">
    <property type="term" value="F:metal ion binding"/>
    <property type="evidence" value="ECO:0007669"/>
    <property type="project" value="UniProtKB-KW"/>
</dbReference>
<evidence type="ECO:0000256" key="9">
    <source>
        <dbReference type="ARBA" id="ARBA00023098"/>
    </source>
</evidence>
<dbReference type="InterPro" id="IPR017438">
    <property type="entry name" value="ATP-NAD_kinase_N"/>
</dbReference>
<keyword evidence="6 13" id="KW-0418">Kinase</keyword>
<keyword evidence="4" id="KW-0479">Metal-binding</keyword>
<gene>
    <name evidence="13" type="ORF">DIS07_05495</name>
</gene>